<proteinExistence type="predicted"/>
<reference evidence="1 2" key="1">
    <citation type="journal article" date="2019" name="Int. J. Syst. Evol. Microbiol.">
        <title>The Global Catalogue of Microorganisms (GCM) 10K type strain sequencing project: providing services to taxonomists for standard genome sequencing and annotation.</title>
        <authorList>
            <consortium name="The Broad Institute Genomics Platform"/>
            <consortium name="The Broad Institute Genome Sequencing Center for Infectious Disease"/>
            <person name="Wu L."/>
            <person name="Ma J."/>
        </authorList>
    </citation>
    <scope>NUCLEOTIDE SEQUENCE [LARGE SCALE GENOMIC DNA]</scope>
    <source>
        <strain evidence="1 2">JCM 15933</strain>
    </source>
</reference>
<accession>A0ABN2BB81</accession>
<protein>
    <submittedName>
        <fullName evidence="1">Uncharacterized protein</fullName>
    </submittedName>
</protein>
<dbReference type="Proteomes" id="UP001501470">
    <property type="component" value="Unassembled WGS sequence"/>
</dbReference>
<organism evidence="1 2">
    <name type="scientific">Dactylosporangium maewongense</name>
    <dbReference type="NCBI Taxonomy" id="634393"/>
    <lineage>
        <taxon>Bacteria</taxon>
        <taxon>Bacillati</taxon>
        <taxon>Actinomycetota</taxon>
        <taxon>Actinomycetes</taxon>
        <taxon>Micromonosporales</taxon>
        <taxon>Micromonosporaceae</taxon>
        <taxon>Dactylosporangium</taxon>
    </lineage>
</organism>
<dbReference type="EMBL" id="BAAAQD010000013">
    <property type="protein sequence ID" value="GAA1536587.1"/>
    <property type="molecule type" value="Genomic_DNA"/>
</dbReference>
<sequence>MVGIGGCGIQDNQLVHDDLRLHDPVGDEGAGAMVGVRPEVTTPHRRSFNRRSTAAASGYTGVMSTGVVYESPTFEVVEEMETVTA</sequence>
<keyword evidence="2" id="KW-1185">Reference proteome</keyword>
<comment type="caution">
    <text evidence="1">The sequence shown here is derived from an EMBL/GenBank/DDBJ whole genome shotgun (WGS) entry which is preliminary data.</text>
</comment>
<gene>
    <name evidence="1" type="ORF">GCM10009827_064000</name>
</gene>
<name>A0ABN2BB81_9ACTN</name>
<evidence type="ECO:0000313" key="1">
    <source>
        <dbReference type="EMBL" id="GAA1536587.1"/>
    </source>
</evidence>
<evidence type="ECO:0000313" key="2">
    <source>
        <dbReference type="Proteomes" id="UP001501470"/>
    </source>
</evidence>